<sequence length="94" mass="10309">MRARGSARTTGRGPHGRCGAQTVHARISRRRGPRREGRVGFGRSPLRIGDGAFRFGGIARHYAAVSWRAFRPVSNVWNGYRWAGALAIPMHVGA</sequence>
<dbReference type="EMBL" id="QXCT01000001">
    <property type="protein sequence ID" value="MDW9252682.1"/>
    <property type="molecule type" value="Genomic_DNA"/>
</dbReference>
<feature type="compositionally biased region" description="Low complexity" evidence="1">
    <location>
        <begin position="1"/>
        <end position="12"/>
    </location>
</feature>
<gene>
    <name evidence="2" type="ORF">C7S16_6122</name>
</gene>
<feature type="region of interest" description="Disordered" evidence="1">
    <location>
        <begin position="1"/>
        <end position="41"/>
    </location>
</feature>
<evidence type="ECO:0000256" key="1">
    <source>
        <dbReference type="SAM" id="MobiDB-lite"/>
    </source>
</evidence>
<accession>A0AAW9CQH3</accession>
<organism evidence="2 3">
    <name type="scientific">Burkholderia thailandensis</name>
    <dbReference type="NCBI Taxonomy" id="57975"/>
    <lineage>
        <taxon>Bacteria</taxon>
        <taxon>Pseudomonadati</taxon>
        <taxon>Pseudomonadota</taxon>
        <taxon>Betaproteobacteria</taxon>
        <taxon>Burkholderiales</taxon>
        <taxon>Burkholderiaceae</taxon>
        <taxon>Burkholderia</taxon>
        <taxon>pseudomallei group</taxon>
    </lineage>
</organism>
<protein>
    <submittedName>
        <fullName evidence="2">Uncharacterized protein</fullName>
    </submittedName>
</protein>
<dbReference type="AlphaFoldDB" id="A0AAW9CQH3"/>
<evidence type="ECO:0000313" key="3">
    <source>
        <dbReference type="Proteomes" id="UP001272137"/>
    </source>
</evidence>
<dbReference type="Proteomes" id="UP001272137">
    <property type="component" value="Unassembled WGS sequence"/>
</dbReference>
<evidence type="ECO:0000313" key="2">
    <source>
        <dbReference type="EMBL" id="MDW9252682.1"/>
    </source>
</evidence>
<name>A0AAW9CQH3_BURTH</name>
<comment type="caution">
    <text evidence="2">The sequence shown here is derived from an EMBL/GenBank/DDBJ whole genome shotgun (WGS) entry which is preliminary data.</text>
</comment>
<reference evidence="2" key="1">
    <citation type="submission" date="2018-08" db="EMBL/GenBank/DDBJ databases">
        <title>Identification of Burkholderia cepacia strains that express a Burkholderia pseudomallei-like capsular polysaccharide.</title>
        <authorList>
            <person name="Burtnick M.N."/>
            <person name="Vongsouvath M."/>
            <person name="Newton P."/>
            <person name="Wuthiekanun V."/>
            <person name="Limmathurotsakul D."/>
            <person name="Brett P.J."/>
            <person name="Chantratita N."/>
            <person name="Dance D.A."/>
        </authorList>
    </citation>
    <scope>NUCLEOTIDE SEQUENCE</scope>
    <source>
        <strain evidence="2">SBXCC001</strain>
    </source>
</reference>
<proteinExistence type="predicted"/>